<organism evidence="2 3">
    <name type="scientific">Schaalia georgiae</name>
    <dbReference type="NCBI Taxonomy" id="52768"/>
    <lineage>
        <taxon>Bacteria</taxon>
        <taxon>Bacillati</taxon>
        <taxon>Actinomycetota</taxon>
        <taxon>Actinomycetes</taxon>
        <taxon>Actinomycetales</taxon>
        <taxon>Actinomycetaceae</taxon>
        <taxon>Schaalia</taxon>
    </lineage>
</organism>
<dbReference type="AlphaFoldDB" id="A0A929QXU0"/>
<dbReference type="SUPFAM" id="SSF51971">
    <property type="entry name" value="Nucleotide-binding domain"/>
    <property type="match status" value="1"/>
</dbReference>
<dbReference type="GO" id="GO:0051536">
    <property type="term" value="F:iron-sulfur cluster binding"/>
    <property type="evidence" value="ECO:0007669"/>
    <property type="project" value="InterPro"/>
</dbReference>
<dbReference type="PANTHER" id="PTHR43100:SF1">
    <property type="entry name" value="GLUTAMATE SYNTHASE [NADPH] SMALL CHAIN"/>
    <property type="match status" value="1"/>
</dbReference>
<sequence length="291" mass="30832">MTTRDMKPAPCMSACGAGEDVRGWLRLGARAAWEAVVAANPLPACMGRICYAPCEDACVLGRSGRTLRIRSLEGALGELAIESGWPLPAPAPATGLRITVVGSGPCGLSAAYHLALAGHNVRLMEAHTQLGGMMRRGIPATRLPRRLLDAETASIVSLGIDVRTRAAVLRVEDLVDEADGLVWAAGASRCIAIVGGRTIWRQPIYTDSRQRRTATVSIGRGRRAAMALSADLLAHRDSPPALPPVPVRTRPVPAGGCASLPPSMVTEASRCILCGSRGHYTRFPRVGHDER</sequence>
<dbReference type="Gene3D" id="1.10.1060.10">
    <property type="entry name" value="Alpha-helical ferredoxin"/>
    <property type="match status" value="1"/>
</dbReference>
<dbReference type="Gene3D" id="3.40.50.720">
    <property type="entry name" value="NAD(P)-binding Rossmann-like Domain"/>
    <property type="match status" value="1"/>
</dbReference>
<reference evidence="2" key="1">
    <citation type="submission" date="2020-04" db="EMBL/GenBank/DDBJ databases">
        <title>Deep metagenomics examines the oral microbiome during advanced dental caries in children, revealing novel taxa and co-occurrences with host molecules.</title>
        <authorList>
            <person name="Baker J.L."/>
            <person name="Morton J.T."/>
            <person name="Dinis M."/>
            <person name="Alvarez R."/>
            <person name="Tran N.C."/>
            <person name="Knight R."/>
            <person name="Edlund A."/>
        </authorList>
    </citation>
    <scope>NUCLEOTIDE SEQUENCE</scope>
    <source>
        <strain evidence="2">JCVI_32_bin.64</strain>
    </source>
</reference>
<evidence type="ECO:0000259" key="1">
    <source>
        <dbReference type="Pfam" id="PF14691"/>
    </source>
</evidence>
<protein>
    <submittedName>
        <fullName evidence="2">NAD(P)-binding protein</fullName>
    </submittedName>
</protein>
<name>A0A929QXU0_9ACTO</name>
<evidence type="ECO:0000313" key="2">
    <source>
        <dbReference type="EMBL" id="MBF0939290.1"/>
    </source>
</evidence>
<dbReference type="EMBL" id="JABZFZ010000005">
    <property type="protein sequence ID" value="MBF0939290.1"/>
    <property type="molecule type" value="Genomic_DNA"/>
</dbReference>
<evidence type="ECO:0000313" key="3">
    <source>
        <dbReference type="Proteomes" id="UP000718630"/>
    </source>
</evidence>
<dbReference type="InterPro" id="IPR009051">
    <property type="entry name" value="Helical_ferredxn"/>
</dbReference>
<feature type="domain" description="Dihydroprymidine dehydrogenase" evidence="1">
    <location>
        <begin position="8"/>
        <end position="82"/>
    </location>
</feature>
<accession>A0A929QXU0</accession>
<dbReference type="Pfam" id="PF13450">
    <property type="entry name" value="NAD_binding_8"/>
    <property type="match status" value="1"/>
</dbReference>
<dbReference type="PANTHER" id="PTHR43100">
    <property type="entry name" value="GLUTAMATE SYNTHASE [NADPH] SMALL CHAIN"/>
    <property type="match status" value="1"/>
</dbReference>
<comment type="caution">
    <text evidence="2">The sequence shown here is derived from an EMBL/GenBank/DDBJ whole genome shotgun (WGS) entry which is preliminary data.</text>
</comment>
<dbReference type="Pfam" id="PF14691">
    <property type="entry name" value="Fer4_20"/>
    <property type="match status" value="1"/>
</dbReference>
<dbReference type="PRINTS" id="PR00419">
    <property type="entry name" value="ADXRDTASE"/>
</dbReference>
<proteinExistence type="predicted"/>
<dbReference type="Proteomes" id="UP000718630">
    <property type="component" value="Unassembled WGS sequence"/>
</dbReference>
<gene>
    <name evidence="2" type="ORF">HXK03_00220</name>
</gene>
<dbReference type="InterPro" id="IPR051394">
    <property type="entry name" value="Glutamate_Synthase"/>
</dbReference>
<dbReference type="InterPro" id="IPR028261">
    <property type="entry name" value="DPD_II"/>
</dbReference>